<protein>
    <submittedName>
        <fullName evidence="2">Transporter</fullName>
    </submittedName>
</protein>
<keyword evidence="1" id="KW-1133">Transmembrane helix</keyword>
<feature type="transmembrane region" description="Helical" evidence="1">
    <location>
        <begin position="89"/>
        <end position="109"/>
    </location>
</feature>
<dbReference type="InterPro" id="IPR038728">
    <property type="entry name" value="YkvI-like"/>
</dbReference>
<accession>A0AAU8IJ77</accession>
<evidence type="ECO:0000313" key="2">
    <source>
        <dbReference type="EMBL" id="XCJ18295.1"/>
    </source>
</evidence>
<feature type="transmembrane region" description="Helical" evidence="1">
    <location>
        <begin position="250"/>
        <end position="272"/>
    </location>
</feature>
<feature type="transmembrane region" description="Helical" evidence="1">
    <location>
        <begin position="284"/>
        <end position="306"/>
    </location>
</feature>
<dbReference type="EMBL" id="CP159510">
    <property type="protein sequence ID" value="XCJ18295.1"/>
    <property type="molecule type" value="Genomic_DNA"/>
</dbReference>
<feature type="transmembrane region" description="Helical" evidence="1">
    <location>
        <begin position="36"/>
        <end position="54"/>
    </location>
</feature>
<keyword evidence="1" id="KW-0812">Transmembrane</keyword>
<feature type="transmembrane region" description="Helical" evidence="1">
    <location>
        <begin position="181"/>
        <end position="200"/>
    </location>
</feature>
<organism evidence="2">
    <name type="scientific">Sporolactobacillus sp. Y61</name>
    <dbReference type="NCBI Taxonomy" id="3160863"/>
    <lineage>
        <taxon>Bacteria</taxon>
        <taxon>Bacillati</taxon>
        <taxon>Bacillota</taxon>
        <taxon>Bacilli</taxon>
        <taxon>Bacillales</taxon>
        <taxon>Sporolactobacillaceae</taxon>
        <taxon>Sporolactobacillus</taxon>
    </lineage>
</organism>
<dbReference type="PANTHER" id="PTHR37814:SF1">
    <property type="entry name" value="MEMBRANE PROTEIN"/>
    <property type="match status" value="1"/>
</dbReference>
<dbReference type="RefSeq" id="WP_353949352.1">
    <property type="nucleotide sequence ID" value="NZ_CP159510.1"/>
</dbReference>
<feature type="transmembrane region" description="Helical" evidence="1">
    <location>
        <begin position="318"/>
        <end position="337"/>
    </location>
</feature>
<feature type="transmembrane region" description="Helical" evidence="1">
    <location>
        <begin position="207"/>
        <end position="230"/>
    </location>
</feature>
<feature type="transmembrane region" description="Helical" evidence="1">
    <location>
        <begin position="140"/>
        <end position="161"/>
    </location>
</feature>
<keyword evidence="1" id="KW-0472">Membrane</keyword>
<dbReference type="AlphaFoldDB" id="A0AAU8IJ77"/>
<reference evidence="2" key="1">
    <citation type="submission" date="2024-06" db="EMBL/GenBank/DDBJ databases">
        <authorList>
            <person name="Fan A."/>
            <person name="Zhang F.Y."/>
            <person name="Zhang L."/>
        </authorList>
    </citation>
    <scope>NUCLEOTIDE SEQUENCE</scope>
    <source>
        <strain evidence="2">Y61</strain>
    </source>
</reference>
<proteinExistence type="predicted"/>
<sequence>MKRVTGTLQIAATYIGTIVGAGFASGREIIQFFSQYGPAGTAGVIVSGILMTWIGTKMMLYARRIEAWSFNELITHLLGMRFGTLIETLLFFIIFGMTGVMLAGAGAVFQEQLGWSRHVGVALTILTGLFFLLKGVRGLLWMNTLVVPVMAGFMLLVFFIGSPCAGSGQLTPQADWVLSGVGYAAFNMLTALVVLVPLAQEIRDEKVLGAGCLLGGAGLTGLILLEHFLILGNTGVTLFDMPVAELIRPFGPALHLVFVAVIFGEILTTFTGNLFGLARQLESLFPAVFTPGRALLSLTAGALLIGQAGYSSLIATLYPLYAALCAAVFLYFGLIRLPEKTP</sequence>
<evidence type="ECO:0000256" key="1">
    <source>
        <dbReference type="SAM" id="Phobius"/>
    </source>
</evidence>
<feature type="transmembrane region" description="Helical" evidence="1">
    <location>
        <begin position="115"/>
        <end position="133"/>
    </location>
</feature>
<name>A0AAU8IJ77_9BACL</name>
<dbReference type="PANTHER" id="PTHR37814">
    <property type="entry name" value="CONSERVED MEMBRANE PROTEIN"/>
    <property type="match status" value="1"/>
</dbReference>
<gene>
    <name evidence="2" type="ORF">ABNN70_07635</name>
</gene>